<protein>
    <recommendedName>
        <fullName evidence="6">Ribonuclease VapC</fullName>
        <shortName evidence="6">RNase VapC</shortName>
        <ecNumber evidence="6">3.1.-.-</ecNumber>
    </recommendedName>
    <alternativeName>
        <fullName evidence="6">Toxin VapC</fullName>
    </alternativeName>
</protein>
<dbReference type="GO" id="GO:0016787">
    <property type="term" value="F:hydrolase activity"/>
    <property type="evidence" value="ECO:0007669"/>
    <property type="project" value="UniProtKB-KW"/>
</dbReference>
<dbReference type="CDD" id="cd18760">
    <property type="entry name" value="PIN_MtVapC3-like"/>
    <property type="match status" value="1"/>
</dbReference>
<feature type="domain" description="PIN" evidence="7">
    <location>
        <begin position="2"/>
        <end position="121"/>
    </location>
</feature>
<dbReference type="Gene3D" id="3.40.50.1010">
    <property type="entry name" value="5'-nuclease"/>
    <property type="match status" value="1"/>
</dbReference>
<comment type="cofactor">
    <cofactor evidence="6">
        <name>Mg(2+)</name>
        <dbReference type="ChEBI" id="CHEBI:18420"/>
    </cofactor>
</comment>
<dbReference type="HAMAP" id="MF_00265">
    <property type="entry name" value="VapC_Nob1"/>
    <property type="match status" value="1"/>
</dbReference>
<dbReference type="InterPro" id="IPR029060">
    <property type="entry name" value="PIN-like_dom_sf"/>
</dbReference>
<keyword evidence="6" id="KW-0800">Toxin</keyword>
<comment type="caution">
    <text evidence="8">The sequence shown here is derived from an EMBL/GenBank/DDBJ whole genome shotgun (WGS) entry which is preliminary data.</text>
</comment>
<dbReference type="Proteomes" id="UP000432089">
    <property type="component" value="Unassembled WGS sequence"/>
</dbReference>
<dbReference type="GO" id="GO:0000287">
    <property type="term" value="F:magnesium ion binding"/>
    <property type="evidence" value="ECO:0007669"/>
    <property type="project" value="UniProtKB-UniRule"/>
</dbReference>
<dbReference type="GO" id="GO:0090729">
    <property type="term" value="F:toxin activity"/>
    <property type="evidence" value="ECO:0007669"/>
    <property type="project" value="UniProtKB-KW"/>
</dbReference>
<evidence type="ECO:0000256" key="4">
    <source>
        <dbReference type="ARBA" id="ARBA00022801"/>
    </source>
</evidence>
<dbReference type="EC" id="3.1.-.-" evidence="6"/>
<evidence type="ECO:0000313" key="8">
    <source>
        <dbReference type="EMBL" id="KAB0679700.1"/>
    </source>
</evidence>
<evidence type="ECO:0000313" key="9">
    <source>
        <dbReference type="Proteomes" id="UP000432089"/>
    </source>
</evidence>
<dbReference type="PANTHER" id="PTHR42740">
    <property type="entry name" value="RIBONUCLEASE VAPC3"/>
    <property type="match status" value="1"/>
</dbReference>
<sequence length="128" mass="14244">MIVVDTSVWIDYLRDADDPRVETLASLDSAEIIVGDLVLLEVLQGARTDQHASGLEDELRRFRIVPMTSPALAVEAARIYRALRAEGVTIRKTVDLAIATFCIANGHALLQSDRDFEAIARRFPLRLI</sequence>
<feature type="binding site" evidence="6">
    <location>
        <position position="5"/>
    </location>
    <ligand>
        <name>Mg(2+)</name>
        <dbReference type="ChEBI" id="CHEBI:18420"/>
    </ligand>
</feature>
<evidence type="ECO:0000256" key="5">
    <source>
        <dbReference type="ARBA" id="ARBA00022842"/>
    </source>
</evidence>
<reference evidence="8 9" key="1">
    <citation type="submission" date="2019-09" db="EMBL/GenBank/DDBJ databases">
        <title>YIM 132180 draft genome.</title>
        <authorList>
            <person name="Zhang K."/>
        </authorList>
    </citation>
    <scope>NUCLEOTIDE SEQUENCE [LARGE SCALE GENOMIC DNA]</scope>
    <source>
        <strain evidence="8 9">YIM 132180</strain>
    </source>
</reference>
<proteinExistence type="inferred from homology"/>
<evidence type="ECO:0000259" key="7">
    <source>
        <dbReference type="Pfam" id="PF01850"/>
    </source>
</evidence>
<keyword evidence="3 6" id="KW-0479">Metal-binding</keyword>
<dbReference type="Pfam" id="PF01850">
    <property type="entry name" value="PIN"/>
    <property type="match status" value="1"/>
</dbReference>
<dbReference type="InterPro" id="IPR002716">
    <property type="entry name" value="PIN_dom"/>
</dbReference>
<evidence type="ECO:0000256" key="2">
    <source>
        <dbReference type="ARBA" id="ARBA00022722"/>
    </source>
</evidence>
<name>A0A7V7PP60_9HYPH</name>
<dbReference type="EMBL" id="VZDO01000009">
    <property type="protein sequence ID" value="KAB0679700.1"/>
    <property type="molecule type" value="Genomic_DNA"/>
</dbReference>
<keyword evidence="4 6" id="KW-0378">Hydrolase</keyword>
<evidence type="ECO:0000256" key="3">
    <source>
        <dbReference type="ARBA" id="ARBA00022723"/>
    </source>
</evidence>
<dbReference type="InterPro" id="IPR022907">
    <property type="entry name" value="VapC_family"/>
</dbReference>
<accession>A0A7V7PP60</accession>
<organism evidence="8 9">
    <name type="scientific">Plantimonas leprariae</name>
    <dbReference type="NCBI Taxonomy" id="2615207"/>
    <lineage>
        <taxon>Bacteria</taxon>
        <taxon>Pseudomonadati</taxon>
        <taxon>Pseudomonadota</taxon>
        <taxon>Alphaproteobacteria</taxon>
        <taxon>Hyphomicrobiales</taxon>
        <taxon>Aurantimonadaceae</taxon>
        <taxon>Plantimonas</taxon>
    </lineage>
</organism>
<comment type="function">
    <text evidence="6">Toxic component of a toxin-antitoxin (TA) system. An RNase.</text>
</comment>
<dbReference type="AlphaFoldDB" id="A0A7V7PP60"/>
<dbReference type="SUPFAM" id="SSF88723">
    <property type="entry name" value="PIN domain-like"/>
    <property type="match status" value="1"/>
</dbReference>
<comment type="similarity">
    <text evidence="6">Belongs to the PINc/VapC protein family.</text>
</comment>
<evidence type="ECO:0000256" key="1">
    <source>
        <dbReference type="ARBA" id="ARBA00022649"/>
    </source>
</evidence>
<dbReference type="RefSeq" id="WP_150970222.1">
    <property type="nucleotide sequence ID" value="NZ_VZDO01000009.1"/>
</dbReference>
<feature type="binding site" evidence="6">
    <location>
        <position position="95"/>
    </location>
    <ligand>
        <name>Mg(2+)</name>
        <dbReference type="ChEBI" id="CHEBI:18420"/>
    </ligand>
</feature>
<keyword evidence="5 6" id="KW-0460">Magnesium</keyword>
<gene>
    <name evidence="6" type="primary">vapC</name>
    <name evidence="8" type="ORF">F6X38_12855</name>
</gene>
<keyword evidence="2 6" id="KW-0540">Nuclease</keyword>
<keyword evidence="9" id="KW-1185">Reference proteome</keyword>
<dbReference type="InterPro" id="IPR051749">
    <property type="entry name" value="PINc/VapC_TA_RNase"/>
</dbReference>
<dbReference type="GO" id="GO:0004540">
    <property type="term" value="F:RNA nuclease activity"/>
    <property type="evidence" value="ECO:0007669"/>
    <property type="project" value="InterPro"/>
</dbReference>
<dbReference type="PANTHER" id="PTHR42740:SF1">
    <property type="entry name" value="RIBONUCLEASE VAPC3"/>
    <property type="match status" value="1"/>
</dbReference>
<evidence type="ECO:0000256" key="6">
    <source>
        <dbReference type="HAMAP-Rule" id="MF_00265"/>
    </source>
</evidence>
<keyword evidence="1 6" id="KW-1277">Toxin-antitoxin system</keyword>